<dbReference type="RefSeq" id="XP_008871987.1">
    <property type="nucleotide sequence ID" value="XM_008873765.1"/>
</dbReference>
<dbReference type="GeneID" id="20085173"/>
<protein>
    <recommendedName>
        <fullName evidence="4">WRKY transcription factor 19</fullName>
    </recommendedName>
</protein>
<accession>A0A024U0N8</accession>
<gene>
    <name evidence="2" type="ORF">DYB32_006709</name>
    <name evidence="1" type="ORF">H310_08123</name>
</gene>
<reference evidence="1" key="1">
    <citation type="submission" date="2013-12" db="EMBL/GenBank/DDBJ databases">
        <title>The Genome Sequence of Aphanomyces invadans NJM9701.</title>
        <authorList>
            <consortium name="The Broad Institute Genomics Platform"/>
            <person name="Russ C."/>
            <person name="Tyler B."/>
            <person name="van West P."/>
            <person name="Dieguez-Uribeondo J."/>
            <person name="Young S.K."/>
            <person name="Zeng Q."/>
            <person name="Gargeya S."/>
            <person name="Fitzgerald M."/>
            <person name="Abouelleil A."/>
            <person name="Alvarado L."/>
            <person name="Chapman S.B."/>
            <person name="Gainer-Dewar J."/>
            <person name="Goldberg J."/>
            <person name="Griggs A."/>
            <person name="Gujja S."/>
            <person name="Hansen M."/>
            <person name="Howarth C."/>
            <person name="Imamovic A."/>
            <person name="Ireland A."/>
            <person name="Larimer J."/>
            <person name="McCowan C."/>
            <person name="Murphy C."/>
            <person name="Pearson M."/>
            <person name="Poon T.W."/>
            <person name="Priest M."/>
            <person name="Roberts A."/>
            <person name="Saif S."/>
            <person name="Shea T."/>
            <person name="Sykes S."/>
            <person name="Wortman J."/>
            <person name="Nusbaum C."/>
            <person name="Birren B."/>
        </authorList>
    </citation>
    <scope>NUCLEOTIDE SEQUENCE [LARGE SCALE GENOMIC DNA]</scope>
    <source>
        <strain evidence="1">NJM9701</strain>
    </source>
</reference>
<name>A0A024U0N8_9STRA</name>
<keyword evidence="3" id="KW-1185">Reference proteome</keyword>
<evidence type="ECO:0000313" key="1">
    <source>
        <dbReference type="EMBL" id="ETV99431.1"/>
    </source>
</evidence>
<evidence type="ECO:0000313" key="2">
    <source>
        <dbReference type="EMBL" id="RHY27538.1"/>
    </source>
</evidence>
<dbReference type="eggNOG" id="ENOG502QTGB">
    <property type="taxonomic scope" value="Eukaryota"/>
</dbReference>
<dbReference type="VEuPathDB" id="FungiDB:H310_08123"/>
<proteinExistence type="predicted"/>
<dbReference type="PANTHER" id="PTHR31827">
    <property type="entry name" value="EMB|CAB89363.1"/>
    <property type="match status" value="1"/>
</dbReference>
<dbReference type="EMBL" id="KI913967">
    <property type="protein sequence ID" value="ETV99431.1"/>
    <property type="molecule type" value="Genomic_DNA"/>
</dbReference>
<evidence type="ECO:0000313" key="3">
    <source>
        <dbReference type="Proteomes" id="UP000285060"/>
    </source>
</evidence>
<dbReference type="AlphaFoldDB" id="A0A024U0N8"/>
<dbReference type="OrthoDB" id="69459at2759"/>
<reference evidence="2 3" key="2">
    <citation type="submission" date="2018-08" db="EMBL/GenBank/DDBJ databases">
        <title>Aphanomyces genome sequencing and annotation.</title>
        <authorList>
            <person name="Minardi D."/>
            <person name="Oidtmann B."/>
            <person name="Van Der Giezen M."/>
            <person name="Studholme D.J."/>
        </authorList>
    </citation>
    <scope>NUCLEOTIDE SEQUENCE [LARGE SCALE GENOMIC DNA]</scope>
    <source>
        <strain evidence="2 3">NJM0002</strain>
    </source>
</reference>
<sequence>MMTTCAFKGCPNVRLSFTDKCAFHKSRSKCCVQDCPNMVYARNRCVRHGGKKTCQVQGCGGNVRGGDWCTKHGGHIVKRYCTTEGCTKQAHAQQKCVSHGGGRYCRAPGCSQHIRVGGFCNQHQAQKPAPPSASSDSELWDGVLHTLLVSDCSVFDTLKDDDWTWLNELTAMLSIPA</sequence>
<evidence type="ECO:0008006" key="4">
    <source>
        <dbReference type="Google" id="ProtNLM"/>
    </source>
</evidence>
<organism evidence="1">
    <name type="scientific">Aphanomyces invadans</name>
    <dbReference type="NCBI Taxonomy" id="157072"/>
    <lineage>
        <taxon>Eukaryota</taxon>
        <taxon>Sar</taxon>
        <taxon>Stramenopiles</taxon>
        <taxon>Oomycota</taxon>
        <taxon>Saprolegniomycetes</taxon>
        <taxon>Saprolegniales</taxon>
        <taxon>Verrucalvaceae</taxon>
        <taxon>Aphanomyces</taxon>
    </lineage>
</organism>
<dbReference type="EMBL" id="QUSY01000753">
    <property type="protein sequence ID" value="RHY27538.1"/>
    <property type="molecule type" value="Genomic_DNA"/>
</dbReference>
<dbReference type="PANTHER" id="PTHR31827:SF1">
    <property type="entry name" value="EMB|CAB89363.1"/>
    <property type="match status" value="1"/>
</dbReference>
<dbReference type="Proteomes" id="UP000285060">
    <property type="component" value="Unassembled WGS sequence"/>
</dbReference>
<dbReference type="STRING" id="157072.A0A024U0N8"/>